<dbReference type="GO" id="GO:0008840">
    <property type="term" value="F:4-hydroxy-tetrahydrodipicolinate synthase activity"/>
    <property type="evidence" value="ECO:0007669"/>
    <property type="project" value="UniProtKB-UniRule"/>
</dbReference>
<keyword evidence="7 12" id="KW-0220">Diaminopimelate biosynthesis</keyword>
<proteinExistence type="inferred from homology"/>
<feature type="binding site" evidence="12 15">
    <location>
        <position position="220"/>
    </location>
    <ligand>
        <name>pyruvate</name>
        <dbReference type="ChEBI" id="CHEBI:15361"/>
    </ligand>
</feature>
<organism evidence="16 17">
    <name type="scientific">Euzebya pacifica</name>
    <dbReference type="NCBI Taxonomy" id="1608957"/>
    <lineage>
        <taxon>Bacteria</taxon>
        <taxon>Bacillati</taxon>
        <taxon>Actinomycetota</taxon>
        <taxon>Nitriliruptoria</taxon>
        <taxon>Euzebyales</taxon>
    </lineage>
</organism>
<dbReference type="AlphaFoldDB" id="A0A346Y0M6"/>
<evidence type="ECO:0000256" key="15">
    <source>
        <dbReference type="PIRSR" id="PIRSR001365-2"/>
    </source>
</evidence>
<dbReference type="Pfam" id="PF00701">
    <property type="entry name" value="DHDPS"/>
    <property type="match status" value="1"/>
</dbReference>
<comment type="catalytic activity">
    <reaction evidence="11 12">
        <text>L-aspartate 4-semialdehyde + pyruvate = (2S,4S)-4-hydroxy-2,3,4,5-tetrahydrodipicolinate + H2O + H(+)</text>
        <dbReference type="Rhea" id="RHEA:34171"/>
        <dbReference type="ChEBI" id="CHEBI:15361"/>
        <dbReference type="ChEBI" id="CHEBI:15377"/>
        <dbReference type="ChEBI" id="CHEBI:15378"/>
        <dbReference type="ChEBI" id="CHEBI:67139"/>
        <dbReference type="ChEBI" id="CHEBI:537519"/>
        <dbReference type="EC" id="4.3.3.7"/>
    </reaction>
</comment>
<dbReference type="GO" id="GO:0019877">
    <property type="term" value="P:diaminopimelate biosynthetic process"/>
    <property type="evidence" value="ECO:0007669"/>
    <property type="project" value="UniProtKB-UniRule"/>
</dbReference>
<dbReference type="PIRSF" id="PIRSF001365">
    <property type="entry name" value="DHDPS"/>
    <property type="match status" value="1"/>
</dbReference>
<feature type="active site" description="Proton donor/acceptor" evidence="12 14">
    <location>
        <position position="149"/>
    </location>
</feature>
<dbReference type="HAMAP" id="MF_00418">
    <property type="entry name" value="DapA"/>
    <property type="match status" value="1"/>
</dbReference>
<comment type="caution">
    <text evidence="12">Was originally thought to be a dihydrodipicolinate synthase (DHDPS), catalyzing the condensation of (S)-aspartate-beta-semialdehyde [(S)-ASA] and pyruvate to dihydrodipicolinate (DHDP). However, it was shown in E.coli that the product of the enzymatic reaction is not dihydrodipicolinate but in fact (4S)-4-hydroxy-2,3,4,5-tetrahydro-(2S)-dipicolinic acid (HTPA), and that the consecutive dehydration reaction leading to DHDP is not spontaneous but catalyzed by DapB.</text>
</comment>
<feature type="site" description="Part of a proton relay during catalysis" evidence="12">
    <location>
        <position position="123"/>
    </location>
</feature>
<evidence type="ECO:0000256" key="14">
    <source>
        <dbReference type="PIRSR" id="PIRSR001365-1"/>
    </source>
</evidence>
<dbReference type="KEGG" id="euz:DVS28_a3348"/>
<evidence type="ECO:0000256" key="12">
    <source>
        <dbReference type="HAMAP-Rule" id="MF_00418"/>
    </source>
</evidence>
<keyword evidence="10 12" id="KW-0704">Schiff base</keyword>
<evidence type="ECO:0000256" key="6">
    <source>
        <dbReference type="ARBA" id="ARBA00022605"/>
    </source>
</evidence>
<name>A0A346Y0M6_9ACTN</name>
<evidence type="ECO:0000256" key="2">
    <source>
        <dbReference type="ARBA" id="ARBA00005120"/>
    </source>
</evidence>
<dbReference type="UniPathway" id="UPA00034">
    <property type="reaction ID" value="UER00017"/>
</dbReference>
<dbReference type="EMBL" id="CP031165">
    <property type="protein sequence ID" value="AXV08023.1"/>
    <property type="molecule type" value="Genomic_DNA"/>
</dbReference>
<keyword evidence="5 12" id="KW-0963">Cytoplasm</keyword>
<reference evidence="16 17" key="1">
    <citation type="submission" date="2018-09" db="EMBL/GenBank/DDBJ databases">
        <title>Complete genome sequence of Euzebya sp. DY32-46 isolated from seawater of Pacific Ocean.</title>
        <authorList>
            <person name="Xu L."/>
            <person name="Wu Y.-H."/>
            <person name="Xu X.-W."/>
        </authorList>
    </citation>
    <scope>NUCLEOTIDE SEQUENCE [LARGE SCALE GENOMIC DNA]</scope>
    <source>
        <strain evidence="16 17">DY32-46</strain>
    </source>
</reference>
<evidence type="ECO:0000256" key="4">
    <source>
        <dbReference type="ARBA" id="ARBA00012086"/>
    </source>
</evidence>
<evidence type="ECO:0000256" key="10">
    <source>
        <dbReference type="ARBA" id="ARBA00023270"/>
    </source>
</evidence>
<comment type="subunit">
    <text evidence="12">Homotetramer; dimer of dimers.</text>
</comment>
<evidence type="ECO:0000256" key="7">
    <source>
        <dbReference type="ARBA" id="ARBA00022915"/>
    </source>
</evidence>
<dbReference type="PANTHER" id="PTHR12128:SF66">
    <property type="entry name" value="4-HYDROXY-2-OXOGLUTARATE ALDOLASE, MITOCHONDRIAL"/>
    <property type="match status" value="1"/>
</dbReference>
<keyword evidence="8 12" id="KW-0457">Lysine biosynthesis</keyword>
<dbReference type="InterPro" id="IPR020625">
    <property type="entry name" value="Schiff_base-form_aldolases_AS"/>
</dbReference>
<comment type="similarity">
    <text evidence="3 12 13">Belongs to the DapA family.</text>
</comment>
<feature type="binding site" evidence="12 15">
    <location>
        <position position="61"/>
    </location>
    <ligand>
        <name>pyruvate</name>
        <dbReference type="ChEBI" id="CHEBI:15361"/>
    </ligand>
</feature>
<dbReference type="InterPro" id="IPR002220">
    <property type="entry name" value="DapA-like"/>
</dbReference>
<dbReference type="GO" id="GO:0005829">
    <property type="term" value="C:cytosol"/>
    <property type="evidence" value="ECO:0007669"/>
    <property type="project" value="TreeGrafter"/>
</dbReference>
<dbReference type="CDD" id="cd00950">
    <property type="entry name" value="DHDPS"/>
    <property type="match status" value="1"/>
</dbReference>
<dbReference type="EC" id="4.3.3.7" evidence="4 12"/>
<comment type="subcellular location">
    <subcellularLocation>
        <location evidence="12">Cytoplasm</location>
    </subcellularLocation>
</comment>
<evidence type="ECO:0000256" key="5">
    <source>
        <dbReference type="ARBA" id="ARBA00022490"/>
    </source>
</evidence>
<protein>
    <recommendedName>
        <fullName evidence="4 12">4-hydroxy-tetrahydrodipicolinate synthase</fullName>
        <shortName evidence="12">HTPA synthase</shortName>
        <ecNumber evidence="4 12">4.3.3.7</ecNumber>
    </recommendedName>
</protein>
<dbReference type="PROSITE" id="PS00665">
    <property type="entry name" value="DHDPS_1"/>
    <property type="match status" value="1"/>
</dbReference>
<dbReference type="GO" id="GO:0009089">
    <property type="term" value="P:lysine biosynthetic process via diaminopimelate"/>
    <property type="evidence" value="ECO:0007669"/>
    <property type="project" value="UniProtKB-UniRule"/>
</dbReference>
<dbReference type="Proteomes" id="UP000264006">
    <property type="component" value="Chromosome"/>
</dbReference>
<evidence type="ECO:0000256" key="1">
    <source>
        <dbReference type="ARBA" id="ARBA00003294"/>
    </source>
</evidence>
<evidence type="ECO:0000256" key="9">
    <source>
        <dbReference type="ARBA" id="ARBA00023239"/>
    </source>
</evidence>
<dbReference type="PANTHER" id="PTHR12128">
    <property type="entry name" value="DIHYDRODIPICOLINATE SYNTHASE"/>
    <property type="match status" value="1"/>
</dbReference>
<gene>
    <name evidence="12" type="primary">dapA</name>
    <name evidence="16" type="ORF">DVS28_a3348</name>
</gene>
<evidence type="ECO:0000313" key="17">
    <source>
        <dbReference type="Proteomes" id="UP000264006"/>
    </source>
</evidence>
<comment type="pathway">
    <text evidence="2 12">Amino-acid biosynthesis; L-lysine biosynthesis via DAP pathway; (S)-tetrahydrodipicolinate from L-aspartate: step 3/4.</text>
</comment>
<dbReference type="SUPFAM" id="SSF51569">
    <property type="entry name" value="Aldolase"/>
    <property type="match status" value="1"/>
</dbReference>
<keyword evidence="17" id="KW-1185">Reference proteome</keyword>
<dbReference type="PRINTS" id="PR00146">
    <property type="entry name" value="DHPICSNTHASE"/>
</dbReference>
<evidence type="ECO:0000256" key="13">
    <source>
        <dbReference type="PIRNR" id="PIRNR001365"/>
    </source>
</evidence>
<accession>A0A346Y0M6</accession>
<keyword evidence="9 12" id="KW-0456">Lyase</keyword>
<evidence type="ECO:0000256" key="3">
    <source>
        <dbReference type="ARBA" id="ARBA00007592"/>
    </source>
</evidence>
<dbReference type="PROSITE" id="PS00666">
    <property type="entry name" value="DHDPS_2"/>
    <property type="match status" value="1"/>
</dbReference>
<dbReference type="SMART" id="SM01130">
    <property type="entry name" value="DHDPS"/>
    <property type="match status" value="1"/>
</dbReference>
<comment type="function">
    <text evidence="1 12">Catalyzes the condensation of (S)-aspartate-beta-semialdehyde [(S)-ASA] and pyruvate to 4-hydroxy-tetrahydrodipicolinate (HTPA).</text>
</comment>
<dbReference type="NCBIfam" id="TIGR00674">
    <property type="entry name" value="dapA"/>
    <property type="match status" value="1"/>
</dbReference>
<sequence>MVREHEVNTNPMSTPAAFPPLMTAMATPFDADGALDLPAAQKLARHLAAHGNGGIVVAGTTGESPTLTHDETLELLAAVVEAVGEDTAVIAGTGKNDTAETVRMTAEATDVGVDGIMLVSPYYNRPNQRGLDQHFRAAAAATDLPVLLYNIPGRTACEIAPETMLTLATEVANINGVKDAVGDMAKAGWLISRAPNDFGVWSGDDKNCLPLLAVGGAGLVSVAAHLVGDALADMIALVDADLYAARRIHLRLLPLFEALFLEPSPAPLKAAMEWLGLPGGALRLPMVPIADDTAARLRDAMVAAGLPVERQVT</sequence>
<dbReference type="InterPro" id="IPR005263">
    <property type="entry name" value="DapA"/>
</dbReference>
<evidence type="ECO:0000256" key="11">
    <source>
        <dbReference type="ARBA" id="ARBA00047836"/>
    </source>
</evidence>
<feature type="site" description="Part of a proton relay during catalysis" evidence="12">
    <location>
        <position position="60"/>
    </location>
</feature>
<feature type="active site" description="Schiff-base intermediate with substrate" evidence="12 14">
    <location>
        <position position="178"/>
    </location>
</feature>
<dbReference type="InterPro" id="IPR020624">
    <property type="entry name" value="Schiff_base-form_aldolases_CS"/>
</dbReference>
<dbReference type="InterPro" id="IPR013785">
    <property type="entry name" value="Aldolase_TIM"/>
</dbReference>
<evidence type="ECO:0000256" key="8">
    <source>
        <dbReference type="ARBA" id="ARBA00023154"/>
    </source>
</evidence>
<evidence type="ECO:0000313" key="16">
    <source>
        <dbReference type="EMBL" id="AXV08023.1"/>
    </source>
</evidence>
<dbReference type="Gene3D" id="3.20.20.70">
    <property type="entry name" value="Aldolase class I"/>
    <property type="match status" value="1"/>
</dbReference>
<keyword evidence="6 12" id="KW-0028">Amino-acid biosynthesis</keyword>